<dbReference type="AlphaFoldDB" id="A0A7S4QWC3"/>
<feature type="region of interest" description="Disordered" evidence="1">
    <location>
        <begin position="68"/>
        <end position="92"/>
    </location>
</feature>
<organism evidence="2">
    <name type="scientific">Alexandrium monilatum</name>
    <dbReference type="NCBI Taxonomy" id="311494"/>
    <lineage>
        <taxon>Eukaryota</taxon>
        <taxon>Sar</taxon>
        <taxon>Alveolata</taxon>
        <taxon>Dinophyceae</taxon>
        <taxon>Gonyaulacales</taxon>
        <taxon>Pyrocystaceae</taxon>
        <taxon>Alexandrium</taxon>
    </lineage>
</organism>
<sequence length="184" mass="19467">MFKRTFTQGVRHLAEIPYAQDLVAVERSAGPVVHTTSKSEGGGIVGEDPFGDWLAHPSSSALILPPARVPPTLHTSESGRHELRRRRSGAEAPVLSAASAAAAASGRKASAKLRSSVEDMWMEAEFCMMEKVWHHALPERQAGWHGLAVLRSLGALMARRMGAAGGHGNCQLGGACGGWQGGLL</sequence>
<evidence type="ECO:0000313" key="2">
    <source>
        <dbReference type="EMBL" id="CAE4596004.1"/>
    </source>
</evidence>
<name>A0A7S4QWC3_9DINO</name>
<proteinExistence type="predicted"/>
<protein>
    <submittedName>
        <fullName evidence="2">Uncharacterized protein</fullName>
    </submittedName>
</protein>
<dbReference type="EMBL" id="HBNR01038581">
    <property type="protein sequence ID" value="CAE4596004.1"/>
    <property type="molecule type" value="Transcribed_RNA"/>
</dbReference>
<reference evidence="2" key="1">
    <citation type="submission" date="2021-01" db="EMBL/GenBank/DDBJ databases">
        <authorList>
            <person name="Corre E."/>
            <person name="Pelletier E."/>
            <person name="Niang G."/>
            <person name="Scheremetjew M."/>
            <person name="Finn R."/>
            <person name="Kale V."/>
            <person name="Holt S."/>
            <person name="Cochrane G."/>
            <person name="Meng A."/>
            <person name="Brown T."/>
            <person name="Cohen L."/>
        </authorList>
    </citation>
    <scope>NUCLEOTIDE SEQUENCE</scope>
    <source>
        <strain evidence="2">CCMP3105</strain>
    </source>
</reference>
<evidence type="ECO:0000256" key="1">
    <source>
        <dbReference type="SAM" id="MobiDB-lite"/>
    </source>
</evidence>
<gene>
    <name evidence="2" type="ORF">AMON00008_LOCUS26659</name>
</gene>
<accession>A0A7S4QWC3</accession>